<dbReference type="EMBL" id="MQVR01000048">
    <property type="protein sequence ID" value="OKL53648.1"/>
    <property type="molecule type" value="Genomic_DNA"/>
</dbReference>
<feature type="transmembrane region" description="Helical" evidence="8">
    <location>
        <begin position="47"/>
        <end position="66"/>
    </location>
</feature>
<dbReference type="GO" id="GO:0005886">
    <property type="term" value="C:plasma membrane"/>
    <property type="evidence" value="ECO:0007669"/>
    <property type="project" value="UniProtKB-SubCell"/>
</dbReference>
<dbReference type="InterPro" id="IPR005829">
    <property type="entry name" value="Sugar_transporter_CS"/>
</dbReference>
<evidence type="ECO:0000256" key="2">
    <source>
        <dbReference type="ARBA" id="ARBA00006236"/>
    </source>
</evidence>
<dbReference type="SUPFAM" id="SSF103473">
    <property type="entry name" value="MFS general substrate transporter"/>
    <property type="match status" value="1"/>
</dbReference>
<dbReference type="InterPro" id="IPR011701">
    <property type="entry name" value="MFS"/>
</dbReference>
<feature type="domain" description="Major facilitator superfamily (MFS) profile" evidence="9">
    <location>
        <begin position="8"/>
        <end position="395"/>
    </location>
</feature>
<dbReference type="Proteomes" id="UP000185628">
    <property type="component" value="Unassembled WGS sequence"/>
</dbReference>
<gene>
    <name evidence="10" type="ORF">BSZ39_08480</name>
</gene>
<dbReference type="FunFam" id="1.20.1720.10:FF:000005">
    <property type="entry name" value="Bcr/CflA family efflux transporter"/>
    <property type="match status" value="1"/>
</dbReference>
<evidence type="ECO:0000313" key="10">
    <source>
        <dbReference type="EMBL" id="OKL53648.1"/>
    </source>
</evidence>
<dbReference type="AlphaFoldDB" id="A0A1Q5Q1D3"/>
<evidence type="ECO:0000313" key="11">
    <source>
        <dbReference type="Proteomes" id="UP000185628"/>
    </source>
</evidence>
<keyword evidence="3" id="KW-0813">Transport</keyword>
<keyword evidence="5 8" id="KW-0812">Transmembrane</keyword>
<reference evidence="11" key="1">
    <citation type="submission" date="2016-12" db="EMBL/GenBank/DDBJ databases">
        <authorList>
            <person name="Meng X."/>
        </authorList>
    </citation>
    <scope>NUCLEOTIDE SEQUENCE [LARGE SCALE GENOMIC DNA]</scope>
    <source>
        <strain evidence="11">DSM 19116</strain>
    </source>
</reference>
<dbReference type="PANTHER" id="PTHR23502:SF132">
    <property type="entry name" value="POLYAMINE TRANSPORTER 2-RELATED"/>
    <property type="match status" value="1"/>
</dbReference>
<evidence type="ECO:0000256" key="4">
    <source>
        <dbReference type="ARBA" id="ARBA00022475"/>
    </source>
</evidence>
<evidence type="ECO:0000256" key="6">
    <source>
        <dbReference type="ARBA" id="ARBA00022989"/>
    </source>
</evidence>
<dbReference type="GO" id="GO:0042910">
    <property type="term" value="F:xenobiotic transmembrane transporter activity"/>
    <property type="evidence" value="ECO:0007669"/>
    <property type="project" value="InterPro"/>
</dbReference>
<dbReference type="Gene3D" id="1.20.1720.10">
    <property type="entry name" value="Multidrug resistance protein D"/>
    <property type="match status" value="1"/>
</dbReference>
<feature type="transmembrane region" description="Helical" evidence="8">
    <location>
        <begin position="165"/>
        <end position="185"/>
    </location>
</feature>
<evidence type="ECO:0000256" key="5">
    <source>
        <dbReference type="ARBA" id="ARBA00022692"/>
    </source>
</evidence>
<keyword evidence="4" id="KW-1003">Cell membrane</keyword>
<feature type="transmembrane region" description="Helical" evidence="8">
    <location>
        <begin position="309"/>
        <end position="328"/>
    </location>
</feature>
<evidence type="ECO:0000256" key="8">
    <source>
        <dbReference type="SAM" id="Phobius"/>
    </source>
</evidence>
<feature type="transmembrane region" description="Helical" evidence="8">
    <location>
        <begin position="340"/>
        <end position="358"/>
    </location>
</feature>
<evidence type="ECO:0000256" key="3">
    <source>
        <dbReference type="ARBA" id="ARBA00022448"/>
    </source>
</evidence>
<dbReference type="GO" id="GO:1990961">
    <property type="term" value="P:xenobiotic detoxification by transmembrane export across the plasma membrane"/>
    <property type="evidence" value="ECO:0007669"/>
    <property type="project" value="InterPro"/>
</dbReference>
<feature type="transmembrane region" description="Helical" evidence="8">
    <location>
        <begin position="135"/>
        <end position="159"/>
    </location>
</feature>
<dbReference type="NCBIfam" id="TIGR00710">
    <property type="entry name" value="efflux_Bcr_CflA"/>
    <property type="match status" value="1"/>
</dbReference>
<keyword evidence="7 8" id="KW-0472">Membrane</keyword>
<dbReference type="GO" id="GO:0015385">
    <property type="term" value="F:sodium:proton antiporter activity"/>
    <property type="evidence" value="ECO:0007669"/>
    <property type="project" value="TreeGrafter"/>
</dbReference>
<evidence type="ECO:0000259" key="9">
    <source>
        <dbReference type="PROSITE" id="PS50850"/>
    </source>
</evidence>
<feature type="transmembrane region" description="Helical" evidence="8">
    <location>
        <begin position="251"/>
        <end position="273"/>
    </location>
</feature>
<comment type="similarity">
    <text evidence="2">Belongs to the major facilitator superfamily. Bcr/CmlA family.</text>
</comment>
<dbReference type="CDD" id="cd17320">
    <property type="entry name" value="MFS_MdfA_MDR_like"/>
    <property type="match status" value="1"/>
</dbReference>
<organism evidence="10 11">
    <name type="scientific">Bowdeniella nasicola</name>
    <dbReference type="NCBI Taxonomy" id="208480"/>
    <lineage>
        <taxon>Bacteria</taxon>
        <taxon>Bacillati</taxon>
        <taxon>Actinomycetota</taxon>
        <taxon>Actinomycetes</taxon>
        <taxon>Actinomycetales</taxon>
        <taxon>Actinomycetaceae</taxon>
        <taxon>Bowdeniella</taxon>
    </lineage>
</organism>
<feature type="transmembrane region" description="Helical" evidence="8">
    <location>
        <begin position="102"/>
        <end position="123"/>
    </location>
</feature>
<sequence length="399" mass="41264">MTVPNARFIGFVTLLGAMAAVPAVTVDMYLPSLPEVAADLNTNSAQASATITGMLIGGAIGQILVGTLSDKFGRKAPFAAGLLIHTLTSVACIFAPTITSLIGLRVLQGVGNAAAKVTSMAIIRDRFQGARAAAIMSRLMLVIGLAPLLAPTIGGFIAAHWHWRAVFVVLAIIGALVLVTTLLVMPETHPAEKRMKEPLSRAFRTYAVLVRDRQFMALAVVPALALAALFSYVSASPFVLREGFGLTEKQFAIIFAINGIGIVLGAQINARLVKTMMPLSILRRAMPIEVLMALGVVLAAVLAPTSLLAISIPLFFVLALNAVVMPNATATALSLHGDRAGSAAAVVGATQVGLAGLISPVVGLLGSTAIAMGGLIAIVVSIGYLLIRLVPEQDGPSIA</sequence>
<dbReference type="PROSITE" id="PS50850">
    <property type="entry name" value="MFS"/>
    <property type="match status" value="1"/>
</dbReference>
<name>A0A1Q5Q1D3_9ACTO</name>
<keyword evidence="11" id="KW-1185">Reference proteome</keyword>
<dbReference type="InterPro" id="IPR036259">
    <property type="entry name" value="MFS_trans_sf"/>
</dbReference>
<keyword evidence="6 8" id="KW-1133">Transmembrane helix</keyword>
<dbReference type="InterPro" id="IPR004812">
    <property type="entry name" value="Efflux_drug-R_Bcr/CmlA"/>
</dbReference>
<comment type="caution">
    <text evidence="10">The sequence shown here is derived from an EMBL/GenBank/DDBJ whole genome shotgun (WGS) entry which is preliminary data.</text>
</comment>
<dbReference type="PROSITE" id="PS00216">
    <property type="entry name" value="SUGAR_TRANSPORT_1"/>
    <property type="match status" value="1"/>
</dbReference>
<evidence type="ECO:0000256" key="1">
    <source>
        <dbReference type="ARBA" id="ARBA00004651"/>
    </source>
</evidence>
<dbReference type="STRING" id="208480.SAMN02910418_01091"/>
<feature type="transmembrane region" description="Helical" evidence="8">
    <location>
        <begin position="215"/>
        <end position="239"/>
    </location>
</feature>
<accession>A0A1Q5Q1D3</accession>
<feature type="transmembrane region" description="Helical" evidence="8">
    <location>
        <begin position="364"/>
        <end position="387"/>
    </location>
</feature>
<comment type="subcellular location">
    <subcellularLocation>
        <location evidence="1">Cell membrane</location>
        <topology evidence="1">Multi-pass membrane protein</topology>
    </subcellularLocation>
</comment>
<dbReference type="PANTHER" id="PTHR23502">
    <property type="entry name" value="MAJOR FACILITATOR SUPERFAMILY"/>
    <property type="match status" value="1"/>
</dbReference>
<feature type="transmembrane region" description="Helical" evidence="8">
    <location>
        <begin position="78"/>
        <end position="96"/>
    </location>
</feature>
<proteinExistence type="inferred from homology"/>
<dbReference type="InterPro" id="IPR020846">
    <property type="entry name" value="MFS_dom"/>
</dbReference>
<dbReference type="Pfam" id="PF07690">
    <property type="entry name" value="MFS_1"/>
    <property type="match status" value="1"/>
</dbReference>
<protein>
    <submittedName>
        <fullName evidence="10">Bcr/CflA family drug resistance efflux transporter</fullName>
    </submittedName>
</protein>
<evidence type="ECO:0000256" key="7">
    <source>
        <dbReference type="ARBA" id="ARBA00023136"/>
    </source>
</evidence>